<organism evidence="2 3">
    <name type="scientific">Meloidogyne hapla</name>
    <name type="common">Root-knot nematode worm</name>
    <dbReference type="NCBI Taxonomy" id="6305"/>
    <lineage>
        <taxon>Eukaryota</taxon>
        <taxon>Metazoa</taxon>
        <taxon>Ecdysozoa</taxon>
        <taxon>Nematoda</taxon>
        <taxon>Chromadorea</taxon>
        <taxon>Rhabditida</taxon>
        <taxon>Tylenchina</taxon>
        <taxon>Tylenchomorpha</taxon>
        <taxon>Tylenchoidea</taxon>
        <taxon>Meloidogynidae</taxon>
        <taxon>Meloidogyninae</taxon>
        <taxon>Meloidogyne</taxon>
    </lineage>
</organism>
<dbReference type="AlphaFoldDB" id="A0A1I8BWA2"/>
<protein>
    <submittedName>
        <fullName evidence="3">Uncharacterized protein</fullName>
    </submittedName>
</protein>
<evidence type="ECO:0000256" key="1">
    <source>
        <dbReference type="SAM" id="SignalP"/>
    </source>
</evidence>
<keyword evidence="1" id="KW-0732">Signal</keyword>
<evidence type="ECO:0000313" key="2">
    <source>
        <dbReference type="Proteomes" id="UP000095281"/>
    </source>
</evidence>
<dbReference type="Proteomes" id="UP000095281">
    <property type="component" value="Unplaced"/>
</dbReference>
<feature type="chain" id="PRO_5009316233" evidence="1">
    <location>
        <begin position="22"/>
        <end position="137"/>
    </location>
</feature>
<accession>A0A1I8BWA2</accession>
<dbReference type="WBParaSite" id="MhA1_Contig732.frz3.gene19">
    <property type="protein sequence ID" value="MhA1_Contig732.frz3.gene19"/>
    <property type="gene ID" value="MhA1_Contig732.frz3.gene19"/>
</dbReference>
<name>A0A1I8BWA2_MELHA</name>
<reference evidence="3" key="1">
    <citation type="submission" date="2016-11" db="UniProtKB">
        <authorList>
            <consortium name="WormBaseParasite"/>
        </authorList>
    </citation>
    <scope>IDENTIFICATION</scope>
</reference>
<sequence>MFLKIIYFFQIFFLLFSHSFSHYEPNQRILVESTEENKDENGNNYVNLMRMEVKYDRNGEGNWEILLEINDKIEINEINLFVDVNDCYEGIEDSWSLLNTNKEIKQNGKEILLKNKFASLFRTNENIIVICSEQEVV</sequence>
<feature type="signal peptide" evidence="1">
    <location>
        <begin position="1"/>
        <end position="21"/>
    </location>
</feature>
<proteinExistence type="predicted"/>
<keyword evidence="2" id="KW-1185">Reference proteome</keyword>
<evidence type="ECO:0000313" key="3">
    <source>
        <dbReference type="WBParaSite" id="MhA1_Contig732.frz3.gene19"/>
    </source>
</evidence>